<dbReference type="EMBL" id="KV454539">
    <property type="protein sequence ID" value="ODV68955.1"/>
    <property type="molecule type" value="Genomic_DNA"/>
</dbReference>
<feature type="region of interest" description="Disordered" evidence="5">
    <location>
        <begin position="519"/>
        <end position="539"/>
    </location>
</feature>
<dbReference type="InterPro" id="IPR032675">
    <property type="entry name" value="LRR_dom_sf"/>
</dbReference>
<evidence type="ECO:0000256" key="5">
    <source>
        <dbReference type="SAM" id="MobiDB-lite"/>
    </source>
</evidence>
<dbReference type="Pfam" id="PF13855">
    <property type="entry name" value="LRR_8"/>
    <property type="match status" value="1"/>
</dbReference>
<reference evidence="7" key="1">
    <citation type="submission" date="2016-05" db="EMBL/GenBank/DDBJ databases">
        <title>Comparative genomics of biotechnologically important yeasts.</title>
        <authorList>
            <consortium name="DOE Joint Genome Institute"/>
            <person name="Riley R."/>
            <person name="Haridas S."/>
            <person name="Wolfe K.H."/>
            <person name="Lopes M.R."/>
            <person name="Hittinger C.T."/>
            <person name="Goker M."/>
            <person name="Salamov A."/>
            <person name="Wisecaver J."/>
            <person name="Long T.M."/>
            <person name="Aerts A.L."/>
            <person name="Barry K."/>
            <person name="Choi C."/>
            <person name="Clum A."/>
            <person name="Coughlan A.Y."/>
            <person name="Deshpande S."/>
            <person name="Douglass A.P."/>
            <person name="Hanson S.J."/>
            <person name="Klenk H.-P."/>
            <person name="Labutti K."/>
            <person name="Lapidus A."/>
            <person name="Lindquist E."/>
            <person name="Lipzen A."/>
            <person name="Meier-Kolthoff J.P."/>
            <person name="Ohm R.A."/>
            <person name="Otillar R.P."/>
            <person name="Pangilinan J."/>
            <person name="Peng Y."/>
            <person name="Rokas A."/>
            <person name="Rosa C.A."/>
            <person name="Scheuner C."/>
            <person name="Sibirny A.A."/>
            <person name="Slot J.C."/>
            <person name="Stielow J.B."/>
            <person name="Sun H."/>
            <person name="Kurtzman C.P."/>
            <person name="Blackwell M."/>
            <person name="Grigoriev I.V."/>
            <person name="Jeffries T.W."/>
        </authorList>
    </citation>
    <scope>NUCLEOTIDE SEQUENCE [LARGE SCALE GENOMIC DNA]</scope>
    <source>
        <strain evidence="7">NRRL Y-1933</strain>
    </source>
</reference>
<gene>
    <name evidence="6" type="ORF">HYPBUDRAFT_135823</name>
</gene>
<accession>A0A1E4RPD8</accession>
<feature type="region of interest" description="Disordered" evidence="5">
    <location>
        <begin position="612"/>
        <end position="667"/>
    </location>
</feature>
<sequence>MGSINNNDTSIECDVYIQRLSAYIRRNEESLANGLLCFSKNKINPKLKPLRLSFSLHHLYCVSEKIETSNLGVEVGPLNIKIDNPNHEPTFISFMANNARSSKNFESDAKSISSINSMKSIVSSASVYWRNFSFSKDPKIVNKDLRYLYSSFTKIPCLILSPNTKISNINGYEEYPCDTSVPIKMFKNLQVLELVDYEPIEIFGWNILSEQLRILIIRNSKVNDLAEIIFNLVIDDELGRSSFSNHKQSRKSEWLQDYHLTNYTYGHNHSQSYNDYSFNINNSAFKQKRERATTTGGAGSIPKDVLNDLNIEKNYQILPENKWSVIKQLTVSETSITSIPSYVFKPLNNLVKLNLSGNLLDKLPDGLDQLTNIKYLNFSDNYITNLKNLPKNLKNLSSLNFNNNKLIEIDGIENLFNIEKIDLRRNNLSNIKLLKPLIIQFIKNSDKLTNIYLSGNNLHKGYRTDLFNLFNGVKYKNNIKIDDSRPGYFESALLLDAESSFKFLEKFFDLNRRNSLSIPQPPRRMSVTTSHTKNSKSTSDINDLIDPFASFNLNQSMKNLKKSKYTTTSTTLTTPKTYTSPTSTIQSNSSPILLSDNISIISSSSVNQKHSFPLANNQNLPNQLHKPFEPSDQSYSSKNFRHSIPIPSPSNPTMTPSPSQARSLKHSSTMTTLDIDTTSIHSPAPNVMTPVQVQVEGFQ</sequence>
<dbReference type="RefSeq" id="XP_020078022.1">
    <property type="nucleotide sequence ID" value="XM_020219585.1"/>
</dbReference>
<dbReference type="STRING" id="984485.A0A1E4RPD8"/>
<dbReference type="OrthoDB" id="676979at2759"/>
<dbReference type="SMART" id="SM00369">
    <property type="entry name" value="LRR_TYP"/>
    <property type="match status" value="2"/>
</dbReference>
<dbReference type="AlphaFoldDB" id="A0A1E4RPD8"/>
<feature type="compositionally biased region" description="Low complexity" evidence="5">
    <location>
        <begin position="526"/>
        <end position="539"/>
    </location>
</feature>
<evidence type="ECO:0000256" key="4">
    <source>
        <dbReference type="ARBA" id="ARBA00022737"/>
    </source>
</evidence>
<protein>
    <submittedName>
        <fullName evidence="6">L domain-like protein</fullName>
    </submittedName>
</protein>
<keyword evidence="3" id="KW-0433">Leucine-rich repeat</keyword>
<comment type="subcellular location">
    <subcellularLocation>
        <location evidence="1">Cytoplasm</location>
    </subcellularLocation>
</comment>
<evidence type="ECO:0000313" key="6">
    <source>
        <dbReference type="EMBL" id="ODV68955.1"/>
    </source>
</evidence>
<keyword evidence="4" id="KW-0677">Repeat</keyword>
<keyword evidence="7" id="KW-1185">Reference proteome</keyword>
<organism evidence="6 7">
    <name type="scientific">Hyphopichia burtonii NRRL Y-1933</name>
    <dbReference type="NCBI Taxonomy" id="984485"/>
    <lineage>
        <taxon>Eukaryota</taxon>
        <taxon>Fungi</taxon>
        <taxon>Dikarya</taxon>
        <taxon>Ascomycota</taxon>
        <taxon>Saccharomycotina</taxon>
        <taxon>Pichiomycetes</taxon>
        <taxon>Debaryomycetaceae</taxon>
        <taxon>Hyphopichia</taxon>
    </lineage>
</organism>
<name>A0A1E4RPD8_9ASCO</name>
<proteinExistence type="predicted"/>
<dbReference type="InterPro" id="IPR001611">
    <property type="entry name" value="Leu-rich_rpt"/>
</dbReference>
<evidence type="ECO:0000256" key="2">
    <source>
        <dbReference type="ARBA" id="ARBA00022490"/>
    </source>
</evidence>
<evidence type="ECO:0000313" key="7">
    <source>
        <dbReference type="Proteomes" id="UP000095085"/>
    </source>
</evidence>
<dbReference type="PANTHER" id="PTHR15454">
    <property type="entry name" value="NISCHARIN RELATED"/>
    <property type="match status" value="1"/>
</dbReference>
<dbReference type="GeneID" id="30994135"/>
<dbReference type="SMART" id="SM00365">
    <property type="entry name" value="LRR_SD22"/>
    <property type="match status" value="4"/>
</dbReference>
<dbReference type="Gene3D" id="3.80.10.10">
    <property type="entry name" value="Ribonuclease Inhibitor"/>
    <property type="match status" value="1"/>
</dbReference>
<dbReference type="InterPro" id="IPR003591">
    <property type="entry name" value="Leu-rich_rpt_typical-subtyp"/>
</dbReference>
<dbReference type="SUPFAM" id="SSF52075">
    <property type="entry name" value="Outer arm dynein light chain 1"/>
    <property type="match status" value="1"/>
</dbReference>
<evidence type="ECO:0000256" key="3">
    <source>
        <dbReference type="ARBA" id="ARBA00022614"/>
    </source>
</evidence>
<dbReference type="Proteomes" id="UP000095085">
    <property type="component" value="Unassembled WGS sequence"/>
</dbReference>
<feature type="compositionally biased region" description="Low complexity" evidence="5">
    <location>
        <begin position="613"/>
        <end position="624"/>
    </location>
</feature>
<dbReference type="GO" id="GO:0005737">
    <property type="term" value="C:cytoplasm"/>
    <property type="evidence" value="ECO:0007669"/>
    <property type="project" value="UniProtKB-SubCell"/>
</dbReference>
<keyword evidence="2" id="KW-0963">Cytoplasm</keyword>
<dbReference type="PROSITE" id="PS51450">
    <property type="entry name" value="LRR"/>
    <property type="match status" value="3"/>
</dbReference>
<dbReference type="PANTHER" id="PTHR15454:SF69">
    <property type="entry name" value="SERINE_THREONINE-PROTEIN KINASE 11-INTERACTING PROTEIN"/>
    <property type="match status" value="1"/>
</dbReference>
<evidence type="ECO:0000256" key="1">
    <source>
        <dbReference type="ARBA" id="ARBA00004496"/>
    </source>
</evidence>